<dbReference type="NCBIfam" id="TIGR03965">
    <property type="entry name" value="mycofact_glyco"/>
    <property type="match status" value="1"/>
</dbReference>
<evidence type="ECO:0000259" key="5">
    <source>
        <dbReference type="Pfam" id="PF00535"/>
    </source>
</evidence>
<dbReference type="PANTHER" id="PTHR43179:SF12">
    <property type="entry name" value="GALACTOFURANOSYLTRANSFERASE GLFT2"/>
    <property type="match status" value="1"/>
</dbReference>
<dbReference type="InterPro" id="IPR029044">
    <property type="entry name" value="Nucleotide-diphossugar_trans"/>
</dbReference>
<gene>
    <name evidence="6" type="primary">mftF</name>
    <name evidence="6" type="ORF">E3T51_12290</name>
</gene>
<dbReference type="GO" id="GO:0016757">
    <property type="term" value="F:glycosyltransferase activity"/>
    <property type="evidence" value="ECO:0007669"/>
    <property type="project" value="UniProtKB-KW"/>
</dbReference>
<comment type="caution">
    <text evidence="6">The sequence shown here is derived from an EMBL/GenBank/DDBJ whole genome shotgun (WGS) entry which is preliminary data.</text>
</comment>
<dbReference type="AlphaFoldDB" id="A0A4R9BJJ4"/>
<comment type="pathway">
    <text evidence="1">Cell wall biogenesis; cell wall polysaccharide biosynthesis.</text>
</comment>
<dbReference type="EMBL" id="SOHN01000016">
    <property type="protein sequence ID" value="TFD85935.1"/>
    <property type="molecule type" value="Genomic_DNA"/>
</dbReference>
<dbReference type="Proteomes" id="UP000297626">
    <property type="component" value="Unassembled WGS sequence"/>
</dbReference>
<evidence type="ECO:0000256" key="2">
    <source>
        <dbReference type="ARBA" id="ARBA00006739"/>
    </source>
</evidence>
<dbReference type="Gene3D" id="3.90.550.10">
    <property type="entry name" value="Spore Coat Polysaccharide Biosynthesis Protein SpsA, Chain A"/>
    <property type="match status" value="1"/>
</dbReference>
<feature type="domain" description="Glycosyltransferase 2-like" evidence="5">
    <location>
        <begin position="91"/>
        <end position="208"/>
    </location>
</feature>
<dbReference type="SUPFAM" id="SSF53448">
    <property type="entry name" value="Nucleotide-diphospho-sugar transferases"/>
    <property type="match status" value="1"/>
</dbReference>
<protein>
    <submittedName>
        <fullName evidence="6">Mycofactocin system glycosyltransferase</fullName>
    </submittedName>
</protein>
<comment type="similarity">
    <text evidence="2">Belongs to the glycosyltransferase 2 family.</text>
</comment>
<dbReference type="InterPro" id="IPR023981">
    <property type="entry name" value="MftF"/>
</dbReference>
<evidence type="ECO:0000313" key="7">
    <source>
        <dbReference type="Proteomes" id="UP000297626"/>
    </source>
</evidence>
<keyword evidence="3" id="KW-0328">Glycosyltransferase</keyword>
<evidence type="ECO:0000256" key="1">
    <source>
        <dbReference type="ARBA" id="ARBA00004776"/>
    </source>
</evidence>
<evidence type="ECO:0000256" key="4">
    <source>
        <dbReference type="ARBA" id="ARBA00022679"/>
    </source>
</evidence>
<proteinExistence type="inferred from homology"/>
<dbReference type="InterPro" id="IPR001173">
    <property type="entry name" value="Glyco_trans_2-like"/>
</dbReference>
<organism evidence="6 7">
    <name type="scientific">Cryobacterium serini</name>
    <dbReference type="NCBI Taxonomy" id="1259201"/>
    <lineage>
        <taxon>Bacteria</taxon>
        <taxon>Bacillati</taxon>
        <taxon>Actinomycetota</taxon>
        <taxon>Actinomycetes</taxon>
        <taxon>Micrococcales</taxon>
        <taxon>Microbacteriaceae</taxon>
        <taxon>Cryobacterium</taxon>
    </lineage>
</organism>
<evidence type="ECO:0000256" key="3">
    <source>
        <dbReference type="ARBA" id="ARBA00022676"/>
    </source>
</evidence>
<dbReference type="Pfam" id="PF00535">
    <property type="entry name" value="Glycos_transf_2"/>
    <property type="match status" value="1"/>
</dbReference>
<name>A0A4R9BJJ4_9MICO</name>
<accession>A0A4R9BJJ4</accession>
<keyword evidence="7" id="KW-1185">Reference proteome</keyword>
<dbReference type="RefSeq" id="WP_134530086.1">
    <property type="nucleotide sequence ID" value="NZ_SOHN01000016.1"/>
</dbReference>
<sequence>MKPPTALLPPGFTVELNRTVTVRDQGRSLVGGSPTRAIYLSRAAASMFAGRRLAVDRAGSGALVDKLLEIGMADPVLDTLPAADESDVTYVVPTYGRPQSLDRLLASIGPHKSVIVVDDASPDPSEARRIAAAAGARFIALPKNLGPAGARNAGLRLVHTTYVVFVDNDMVVTDGAVATLLRHFVDPRVALVAPRVIGLQLSTRVNWISRYEDARSSLDLGPTPATVRPRARVSWVSTAFVVARVEALGAGFNDGMRVGEDVDLVWTLVEQGWRVRYEPAATSAHEHRVTLSDWAKRKAFYGTGGHALALRHPGNIAPAILAPWSVGVIVALLAQRAWSVPLALGISAVAAVRISRKLSRHEHPLRIGIKLTATGVAASLSQTMALLTRHWWPIAVLGSIVSRRVRQATIAAAVLDVVLDYRRTKPQLDIVRFGIARRADDLAYGAGLWLGALRGHSTAALRPDIRGRR</sequence>
<keyword evidence="4 6" id="KW-0808">Transferase</keyword>
<dbReference type="PANTHER" id="PTHR43179">
    <property type="entry name" value="RHAMNOSYLTRANSFERASE WBBL"/>
    <property type="match status" value="1"/>
</dbReference>
<reference evidence="6 7" key="1">
    <citation type="submission" date="2019-03" db="EMBL/GenBank/DDBJ databases">
        <title>Genomics of glacier-inhabiting Cryobacterium strains.</title>
        <authorList>
            <person name="Liu Q."/>
            <person name="Xin Y.-H."/>
        </authorList>
    </citation>
    <scope>NUCLEOTIDE SEQUENCE [LARGE SCALE GENOMIC DNA]</scope>
    <source>
        <strain evidence="6 7">Sr54</strain>
    </source>
</reference>
<evidence type="ECO:0000313" key="6">
    <source>
        <dbReference type="EMBL" id="TFD85935.1"/>
    </source>
</evidence>